<gene>
    <name evidence="3" type="ORF">SAMN04488524_2152</name>
</gene>
<evidence type="ECO:0000256" key="1">
    <source>
        <dbReference type="ARBA" id="ARBA00009589"/>
    </source>
</evidence>
<dbReference type="SFLD" id="SFLDG01126">
    <property type="entry name" value="C1.2:_Nucleotidase_Like"/>
    <property type="match status" value="1"/>
</dbReference>
<dbReference type="Gene3D" id="1.10.40.40">
    <property type="entry name" value="Deoxyribonucleotidase, domain 2"/>
    <property type="match status" value="1"/>
</dbReference>
<dbReference type="SUPFAM" id="SSF56784">
    <property type="entry name" value="HAD-like"/>
    <property type="match status" value="1"/>
</dbReference>
<sequence length="187" mass="21818">MVHLEDIWVNPINTLMRIAIDMDEVLADPLSKFIKLYHRDYGVPLDLVLDPGNEIYHHVPEHANNKWFDYINEKGFFRDLPVIPGSIDAVKTLQEKHEVYVVSAATEFRNSLEDKLDWLADHFPFVGWKNIVFCGNKIVNADVMIDDRIKNFHGFNGRKLLFSSPHNMLINGYERVDSWQQVLQKLL</sequence>
<dbReference type="PANTHER" id="PTHR16504:SF4">
    <property type="entry name" value="5'(3')-DEOXYRIBONUCLEOTIDASE"/>
    <property type="match status" value="1"/>
</dbReference>
<dbReference type="InterPro" id="IPR036412">
    <property type="entry name" value="HAD-like_sf"/>
</dbReference>
<dbReference type="STRING" id="151894.SAMN04488524_2152"/>
<keyword evidence="4" id="KW-1185">Reference proteome</keyword>
<dbReference type="SFLD" id="SFLDS00003">
    <property type="entry name" value="Haloacid_Dehalogenase"/>
    <property type="match status" value="1"/>
</dbReference>
<protein>
    <submittedName>
        <fullName evidence="3">5'(3')-deoxyribonucleotidase</fullName>
    </submittedName>
</protein>
<dbReference type="Gene3D" id="3.40.50.1000">
    <property type="entry name" value="HAD superfamily/HAD-like"/>
    <property type="match status" value="1"/>
</dbReference>
<comment type="similarity">
    <text evidence="1">Belongs to the 5'(3')-deoxyribonucleotidase family.</text>
</comment>
<dbReference type="Pfam" id="PF06941">
    <property type="entry name" value="NT5C"/>
    <property type="match status" value="1"/>
</dbReference>
<name>A0A1W2B9P9_9SPHI</name>
<evidence type="ECO:0000313" key="3">
    <source>
        <dbReference type="EMBL" id="SMC69656.1"/>
    </source>
</evidence>
<dbReference type="GO" id="GO:0008253">
    <property type="term" value="F:5'-nucleotidase activity"/>
    <property type="evidence" value="ECO:0007669"/>
    <property type="project" value="InterPro"/>
</dbReference>
<feature type="active site" description="Proton donor" evidence="2">
    <location>
        <position position="23"/>
    </location>
</feature>
<proteinExistence type="inferred from homology"/>
<reference evidence="4" key="1">
    <citation type="submission" date="2017-04" db="EMBL/GenBank/DDBJ databases">
        <authorList>
            <person name="Varghese N."/>
            <person name="Submissions S."/>
        </authorList>
    </citation>
    <scope>NUCLEOTIDE SEQUENCE [LARGE SCALE GENOMIC DNA]</scope>
    <source>
        <strain evidence="4">DSM 12126</strain>
    </source>
</reference>
<dbReference type="GO" id="GO:0009223">
    <property type="term" value="P:pyrimidine deoxyribonucleotide catabolic process"/>
    <property type="evidence" value="ECO:0007669"/>
    <property type="project" value="TreeGrafter"/>
</dbReference>
<organism evidence="3 4">
    <name type="scientific">Pedobacter africanus</name>
    <dbReference type="NCBI Taxonomy" id="151894"/>
    <lineage>
        <taxon>Bacteria</taxon>
        <taxon>Pseudomonadati</taxon>
        <taxon>Bacteroidota</taxon>
        <taxon>Sphingobacteriia</taxon>
        <taxon>Sphingobacteriales</taxon>
        <taxon>Sphingobacteriaceae</taxon>
        <taxon>Pedobacter</taxon>
    </lineage>
</organism>
<dbReference type="AlphaFoldDB" id="A0A1W2B9P9"/>
<evidence type="ECO:0000313" key="4">
    <source>
        <dbReference type="Proteomes" id="UP000192756"/>
    </source>
</evidence>
<dbReference type="InterPro" id="IPR023214">
    <property type="entry name" value="HAD_sf"/>
</dbReference>
<dbReference type="EMBL" id="FWXT01000001">
    <property type="protein sequence ID" value="SMC69656.1"/>
    <property type="molecule type" value="Genomic_DNA"/>
</dbReference>
<dbReference type="Proteomes" id="UP000192756">
    <property type="component" value="Unassembled WGS sequence"/>
</dbReference>
<feature type="active site" description="Nucleophile" evidence="2">
    <location>
        <position position="21"/>
    </location>
</feature>
<dbReference type="InterPro" id="IPR010708">
    <property type="entry name" value="5'(3')-deoxyribonucleotidase"/>
</dbReference>
<accession>A0A1W2B9P9</accession>
<dbReference type="PANTHER" id="PTHR16504">
    <property type="entry name" value="5'(3')-DEOXYRIBONUCLEOTIDASE"/>
    <property type="match status" value="1"/>
</dbReference>
<evidence type="ECO:0000256" key="2">
    <source>
        <dbReference type="PIRSR" id="PIRSR610708-1"/>
    </source>
</evidence>
<dbReference type="SFLD" id="SFLDG01146">
    <property type="entry name" value="C1.2.2"/>
    <property type="match status" value="1"/>
</dbReference>